<gene>
    <name evidence="2" type="ORF">CRECT_2383</name>
</gene>
<name>A0A6G5QQH5_CAMRE</name>
<sequence length="95" mass="11418">MDFLMSSIFNKIGFILNLLIIFMIIYKLKSNPQYFDYLLVVALFWYLYAFIFDRESILKHSARDCIGLGFAVLLLFFHIVFLQKILQEYIFSLVW</sequence>
<keyword evidence="1" id="KW-0472">Membrane</keyword>
<keyword evidence="1" id="KW-0812">Transmembrane</keyword>
<feature type="transmembrane region" description="Helical" evidence="1">
    <location>
        <begin position="12"/>
        <end position="28"/>
    </location>
</feature>
<feature type="transmembrane region" description="Helical" evidence="1">
    <location>
        <begin position="34"/>
        <end position="53"/>
    </location>
</feature>
<dbReference type="KEGG" id="crx:CRECT_2383"/>
<evidence type="ECO:0000313" key="3">
    <source>
        <dbReference type="Proteomes" id="UP000502377"/>
    </source>
</evidence>
<dbReference type="EMBL" id="CP012543">
    <property type="protein sequence ID" value="QCD47965.1"/>
    <property type="molecule type" value="Genomic_DNA"/>
</dbReference>
<evidence type="ECO:0000313" key="2">
    <source>
        <dbReference type="EMBL" id="QCD47965.1"/>
    </source>
</evidence>
<keyword evidence="1" id="KW-1133">Transmembrane helix</keyword>
<proteinExistence type="predicted"/>
<dbReference type="Proteomes" id="UP000502377">
    <property type="component" value="Chromosome"/>
</dbReference>
<reference evidence="2 3" key="1">
    <citation type="submission" date="2016-07" db="EMBL/GenBank/DDBJ databases">
        <title>Comparative genomics of the Campylobacter concisus group.</title>
        <authorList>
            <person name="Miller W.G."/>
            <person name="Yee E."/>
            <person name="Chapman M.H."/>
            <person name="Huynh S."/>
            <person name="Bono J.L."/>
            <person name="On S.L.W."/>
            <person name="StLeger J."/>
            <person name="Foster G."/>
            <person name="Parker C.T."/>
        </authorList>
    </citation>
    <scope>NUCLEOTIDE SEQUENCE [LARGE SCALE GENOMIC DNA]</scope>
    <source>
        <strain evidence="2 3">ATCC 33238</strain>
    </source>
</reference>
<feature type="transmembrane region" description="Helical" evidence="1">
    <location>
        <begin position="65"/>
        <end position="86"/>
    </location>
</feature>
<organism evidence="2 3">
    <name type="scientific">Campylobacter rectus</name>
    <name type="common">Wolinella recta</name>
    <dbReference type="NCBI Taxonomy" id="203"/>
    <lineage>
        <taxon>Bacteria</taxon>
        <taxon>Pseudomonadati</taxon>
        <taxon>Campylobacterota</taxon>
        <taxon>Epsilonproteobacteria</taxon>
        <taxon>Campylobacterales</taxon>
        <taxon>Campylobacteraceae</taxon>
        <taxon>Campylobacter</taxon>
    </lineage>
</organism>
<protein>
    <submittedName>
        <fullName evidence="2">Putative membrane protein</fullName>
    </submittedName>
</protein>
<accession>A0A6G5QQH5</accession>
<evidence type="ECO:0000256" key="1">
    <source>
        <dbReference type="SAM" id="Phobius"/>
    </source>
</evidence>
<dbReference type="AlphaFoldDB" id="A0A6G5QQH5"/>